<protein>
    <submittedName>
        <fullName evidence="3">Uncharacterized protein</fullName>
    </submittedName>
</protein>
<dbReference type="EMBL" id="JAMOIL010000011">
    <property type="protein sequence ID" value="MCM0620667.1"/>
    <property type="molecule type" value="Genomic_DNA"/>
</dbReference>
<keyword evidence="2" id="KW-0472">Membrane</keyword>
<keyword evidence="2" id="KW-0812">Transmembrane</keyword>
<dbReference type="AlphaFoldDB" id="A0A9X2D7J1"/>
<keyword evidence="2" id="KW-1133">Transmembrane helix</keyword>
<evidence type="ECO:0000313" key="4">
    <source>
        <dbReference type="Proteomes" id="UP001139485"/>
    </source>
</evidence>
<evidence type="ECO:0000256" key="2">
    <source>
        <dbReference type="SAM" id="Phobius"/>
    </source>
</evidence>
<reference evidence="3" key="1">
    <citation type="submission" date="2022-05" db="EMBL/GenBank/DDBJ databases">
        <authorList>
            <person name="Tuo L."/>
        </authorList>
    </citation>
    <scope>NUCLEOTIDE SEQUENCE</scope>
    <source>
        <strain evidence="3">BSK12Z-4</strain>
    </source>
</reference>
<organism evidence="3 4">
    <name type="scientific">Nocardioides bruguierae</name>
    <dbReference type="NCBI Taxonomy" id="2945102"/>
    <lineage>
        <taxon>Bacteria</taxon>
        <taxon>Bacillati</taxon>
        <taxon>Actinomycetota</taxon>
        <taxon>Actinomycetes</taxon>
        <taxon>Propionibacteriales</taxon>
        <taxon>Nocardioidaceae</taxon>
        <taxon>Nocardioides</taxon>
    </lineage>
</organism>
<accession>A0A9X2D7J1</accession>
<evidence type="ECO:0000256" key="1">
    <source>
        <dbReference type="SAM" id="MobiDB-lite"/>
    </source>
</evidence>
<dbReference type="Proteomes" id="UP001139485">
    <property type="component" value="Unassembled WGS sequence"/>
</dbReference>
<dbReference type="RefSeq" id="WP_250827240.1">
    <property type="nucleotide sequence ID" value="NZ_JAMOIL010000011.1"/>
</dbReference>
<proteinExistence type="predicted"/>
<feature type="region of interest" description="Disordered" evidence="1">
    <location>
        <begin position="1"/>
        <end position="21"/>
    </location>
</feature>
<evidence type="ECO:0000313" key="3">
    <source>
        <dbReference type="EMBL" id="MCM0620667.1"/>
    </source>
</evidence>
<sequence>MRPPVAPVRQRRTSHRPPLGRALVGGVVTGGVTGYLLARGAGQARTVAMGALVWAARASVPARG</sequence>
<name>A0A9X2D7J1_9ACTN</name>
<feature type="transmembrane region" description="Helical" evidence="2">
    <location>
        <begin position="20"/>
        <end position="38"/>
    </location>
</feature>
<keyword evidence="4" id="KW-1185">Reference proteome</keyword>
<comment type="caution">
    <text evidence="3">The sequence shown here is derived from an EMBL/GenBank/DDBJ whole genome shotgun (WGS) entry which is preliminary data.</text>
</comment>
<gene>
    <name evidence="3" type="ORF">M8330_10220</name>
</gene>